<dbReference type="Pfam" id="PF02472">
    <property type="entry name" value="ExbD"/>
    <property type="match status" value="1"/>
</dbReference>
<dbReference type="Proteomes" id="UP001501126">
    <property type="component" value="Unassembled WGS sequence"/>
</dbReference>
<accession>A0ABP3XX07</accession>
<sequence>MAKRAIPEINAGSMADIAFLLLIFFLVTTTMDKDTGMLRQMSVKIDVPDNIEIDVRKRNLMKIRANAQNQIMVRTDLTEIPDIKEKIDMFYRANMVSETDGEFPEYLPVNKYTCDTSIAAIDKYLEATEDPAVIEFKMAERSEWEKRLMVINTLKGPYREMHRSAAIQIELQTKTHYDILIAIMNEIKSAINDIRDEKAKEIYGIPYRTMVQKRDLDGKGTLYKDEIALIEVLVPERIVELKPADLQ</sequence>
<keyword evidence="7" id="KW-0653">Protein transport</keyword>
<dbReference type="InterPro" id="IPR003400">
    <property type="entry name" value="ExbD"/>
</dbReference>
<comment type="similarity">
    <text evidence="2 7">Belongs to the ExbD/TolR family.</text>
</comment>
<keyword evidence="5" id="KW-1133">Transmembrane helix</keyword>
<protein>
    <submittedName>
        <fullName evidence="8">Biopolymer transporter ExbD</fullName>
    </submittedName>
</protein>
<keyword evidence="3" id="KW-1003">Cell membrane</keyword>
<keyword evidence="6" id="KW-0472">Membrane</keyword>
<name>A0ABP3XX07_9FLAO</name>
<dbReference type="EMBL" id="BAAAFH010000003">
    <property type="protein sequence ID" value="GAA0873949.1"/>
    <property type="molecule type" value="Genomic_DNA"/>
</dbReference>
<keyword evidence="4 7" id="KW-0812">Transmembrane</keyword>
<gene>
    <name evidence="8" type="ORF">GCM10009118_03570</name>
</gene>
<evidence type="ECO:0000256" key="2">
    <source>
        <dbReference type="ARBA" id="ARBA00005811"/>
    </source>
</evidence>
<evidence type="ECO:0000256" key="5">
    <source>
        <dbReference type="ARBA" id="ARBA00022989"/>
    </source>
</evidence>
<organism evidence="8 9">
    <name type="scientific">Wandonia haliotis</name>
    <dbReference type="NCBI Taxonomy" id="574963"/>
    <lineage>
        <taxon>Bacteria</taxon>
        <taxon>Pseudomonadati</taxon>
        <taxon>Bacteroidota</taxon>
        <taxon>Flavobacteriia</taxon>
        <taxon>Flavobacteriales</taxon>
        <taxon>Crocinitomicaceae</taxon>
        <taxon>Wandonia</taxon>
    </lineage>
</organism>
<comment type="subcellular location">
    <subcellularLocation>
        <location evidence="1">Cell membrane</location>
        <topology evidence="1">Single-pass membrane protein</topology>
    </subcellularLocation>
    <subcellularLocation>
        <location evidence="7">Cell membrane</location>
        <topology evidence="7">Single-pass type II membrane protein</topology>
    </subcellularLocation>
</comment>
<proteinExistence type="inferred from homology"/>
<reference evidence="9" key="1">
    <citation type="journal article" date="2019" name="Int. J. Syst. Evol. Microbiol.">
        <title>The Global Catalogue of Microorganisms (GCM) 10K type strain sequencing project: providing services to taxonomists for standard genome sequencing and annotation.</title>
        <authorList>
            <consortium name="The Broad Institute Genomics Platform"/>
            <consortium name="The Broad Institute Genome Sequencing Center for Infectious Disease"/>
            <person name="Wu L."/>
            <person name="Ma J."/>
        </authorList>
    </citation>
    <scope>NUCLEOTIDE SEQUENCE [LARGE SCALE GENOMIC DNA]</scope>
    <source>
        <strain evidence="9">JCM 16083</strain>
    </source>
</reference>
<evidence type="ECO:0000256" key="7">
    <source>
        <dbReference type="RuleBase" id="RU003879"/>
    </source>
</evidence>
<evidence type="ECO:0000256" key="3">
    <source>
        <dbReference type="ARBA" id="ARBA00022475"/>
    </source>
</evidence>
<keyword evidence="9" id="KW-1185">Reference proteome</keyword>
<comment type="caution">
    <text evidence="8">The sequence shown here is derived from an EMBL/GenBank/DDBJ whole genome shotgun (WGS) entry which is preliminary data.</text>
</comment>
<evidence type="ECO:0000256" key="6">
    <source>
        <dbReference type="ARBA" id="ARBA00023136"/>
    </source>
</evidence>
<evidence type="ECO:0000256" key="4">
    <source>
        <dbReference type="ARBA" id="ARBA00022692"/>
    </source>
</evidence>
<keyword evidence="7" id="KW-0813">Transport</keyword>
<evidence type="ECO:0000313" key="9">
    <source>
        <dbReference type="Proteomes" id="UP001501126"/>
    </source>
</evidence>
<dbReference type="RefSeq" id="WP_343784499.1">
    <property type="nucleotide sequence ID" value="NZ_BAAAFH010000003.1"/>
</dbReference>
<evidence type="ECO:0000313" key="8">
    <source>
        <dbReference type="EMBL" id="GAA0873949.1"/>
    </source>
</evidence>
<evidence type="ECO:0000256" key="1">
    <source>
        <dbReference type="ARBA" id="ARBA00004162"/>
    </source>
</evidence>